<dbReference type="RefSeq" id="WP_101518734.1">
    <property type="nucleotide sequence ID" value="NZ_PKUS01000028.1"/>
</dbReference>
<reference evidence="13 14" key="1">
    <citation type="submission" date="2018-01" db="EMBL/GenBank/DDBJ databases">
        <title>The draft genome sequence of Halioglobus lutimaris HF004.</title>
        <authorList>
            <person name="Du Z.-J."/>
            <person name="Shi M.-J."/>
        </authorList>
    </citation>
    <scope>NUCLEOTIDE SEQUENCE [LARGE SCALE GENOMIC DNA]</scope>
    <source>
        <strain evidence="13 14">HF004</strain>
    </source>
</reference>
<evidence type="ECO:0000256" key="6">
    <source>
        <dbReference type="ARBA" id="ARBA00022679"/>
    </source>
</evidence>
<keyword evidence="9 11" id="KW-0501">Molybdenum cofactor biosynthesis</keyword>
<dbReference type="AlphaFoldDB" id="A0A2N5WZ97"/>
<dbReference type="Proteomes" id="UP000235005">
    <property type="component" value="Unassembled WGS sequence"/>
</dbReference>
<accession>A0A2N5WZ97</accession>
<protein>
    <recommendedName>
        <fullName evidence="11">Molybdopterin molybdenumtransferase</fullName>
        <ecNumber evidence="11">2.10.1.1</ecNumber>
    </recommendedName>
</protein>
<dbReference type="PANTHER" id="PTHR10192:SF5">
    <property type="entry name" value="GEPHYRIN"/>
    <property type="match status" value="1"/>
</dbReference>
<evidence type="ECO:0000256" key="1">
    <source>
        <dbReference type="ARBA" id="ARBA00001946"/>
    </source>
</evidence>
<dbReference type="Pfam" id="PF03454">
    <property type="entry name" value="MoeA_C"/>
    <property type="match status" value="1"/>
</dbReference>
<dbReference type="SMART" id="SM00852">
    <property type="entry name" value="MoCF_biosynth"/>
    <property type="match status" value="1"/>
</dbReference>
<evidence type="ECO:0000256" key="7">
    <source>
        <dbReference type="ARBA" id="ARBA00022723"/>
    </source>
</evidence>
<dbReference type="Gene3D" id="3.90.105.10">
    <property type="entry name" value="Molybdopterin biosynthesis moea protein, domain 2"/>
    <property type="match status" value="1"/>
</dbReference>
<dbReference type="FunFam" id="3.40.980.10:FF:000004">
    <property type="entry name" value="Molybdopterin molybdenumtransferase"/>
    <property type="match status" value="1"/>
</dbReference>
<dbReference type="Pfam" id="PF00994">
    <property type="entry name" value="MoCF_biosynth"/>
    <property type="match status" value="1"/>
</dbReference>
<organism evidence="13 14">
    <name type="scientific">Pseudohalioglobus lutimaris</name>
    <dbReference type="NCBI Taxonomy" id="1737061"/>
    <lineage>
        <taxon>Bacteria</taxon>
        <taxon>Pseudomonadati</taxon>
        <taxon>Pseudomonadota</taxon>
        <taxon>Gammaproteobacteria</taxon>
        <taxon>Cellvibrionales</taxon>
        <taxon>Halieaceae</taxon>
        <taxon>Pseudohalioglobus</taxon>
    </lineage>
</organism>
<dbReference type="UniPathway" id="UPA00344"/>
<dbReference type="SUPFAM" id="SSF53218">
    <property type="entry name" value="Molybdenum cofactor biosynthesis proteins"/>
    <property type="match status" value="1"/>
</dbReference>
<dbReference type="EMBL" id="PKUS01000028">
    <property type="protein sequence ID" value="PLW67560.1"/>
    <property type="molecule type" value="Genomic_DNA"/>
</dbReference>
<dbReference type="NCBIfam" id="TIGR00177">
    <property type="entry name" value="molyb_syn"/>
    <property type="match status" value="1"/>
</dbReference>
<comment type="similarity">
    <text evidence="4 11">Belongs to the MoeA family.</text>
</comment>
<evidence type="ECO:0000313" key="14">
    <source>
        <dbReference type="Proteomes" id="UP000235005"/>
    </source>
</evidence>
<dbReference type="CDD" id="cd00887">
    <property type="entry name" value="MoeA"/>
    <property type="match status" value="1"/>
</dbReference>
<evidence type="ECO:0000256" key="8">
    <source>
        <dbReference type="ARBA" id="ARBA00022842"/>
    </source>
</evidence>
<comment type="pathway">
    <text evidence="3 11">Cofactor biosynthesis; molybdopterin biosynthesis.</text>
</comment>
<dbReference type="GO" id="GO:0061599">
    <property type="term" value="F:molybdopterin molybdotransferase activity"/>
    <property type="evidence" value="ECO:0007669"/>
    <property type="project" value="UniProtKB-UniRule"/>
</dbReference>
<comment type="function">
    <text evidence="2 11">Catalyzes the insertion of molybdate into adenylated molybdopterin with the concomitant release of AMP.</text>
</comment>
<keyword evidence="7 11" id="KW-0479">Metal-binding</keyword>
<gene>
    <name evidence="13" type="ORF">C0039_16775</name>
</gene>
<dbReference type="OrthoDB" id="9804758at2"/>
<evidence type="ECO:0000256" key="4">
    <source>
        <dbReference type="ARBA" id="ARBA00010763"/>
    </source>
</evidence>
<sequence length="401" mass="41659">MSGLTRLEDALAQMLGSVKSPPGTATRPLLDALGAVLAEDVVATVDVPPDDNSAMDGYALRAADLPGPLPVSQRIPAGQVGNPLKPGTAARIFTGAATPLGADAVVMQENCEEADGLLTVNGGVDPGQNIRLRGQDIKAGEIALRAGRRLRPQDMGLLASVGVDCVTVYRPLRVAVLSTGDELVEPGQGPLQAGQLYNSNRYTLAGLVGALGMEWVDCGIIRDDAQATAEALQEAAAVADCVITSGGVSVGEEDHVKRQVERLGQLDLWKLAVKPGKPLAFGRIAGTPFIGLPGNPTSVFVTFVLVARPFLLKMQGVAEVSTPVLLAKSGFSTGRAGPRQDHIRVSLEQSELGLTARRFANQSSGVLSSVSYSNALAIVPPGRVISEGDDVEVLLLDLLTG</sequence>
<feature type="domain" description="MoaB/Mog" evidence="12">
    <location>
        <begin position="175"/>
        <end position="313"/>
    </location>
</feature>
<dbReference type="Gene3D" id="2.170.190.11">
    <property type="entry name" value="Molybdopterin biosynthesis moea protein, domain 3"/>
    <property type="match status" value="1"/>
</dbReference>
<dbReference type="SUPFAM" id="SSF63867">
    <property type="entry name" value="MoeA C-terminal domain-like"/>
    <property type="match status" value="1"/>
</dbReference>
<keyword evidence="6 11" id="KW-0808">Transferase</keyword>
<dbReference type="Gene3D" id="2.40.340.10">
    <property type="entry name" value="MoeA, C-terminal, domain IV"/>
    <property type="match status" value="1"/>
</dbReference>
<evidence type="ECO:0000256" key="2">
    <source>
        <dbReference type="ARBA" id="ARBA00002901"/>
    </source>
</evidence>
<evidence type="ECO:0000256" key="11">
    <source>
        <dbReference type="RuleBase" id="RU365090"/>
    </source>
</evidence>
<evidence type="ECO:0000256" key="9">
    <source>
        <dbReference type="ARBA" id="ARBA00023150"/>
    </source>
</evidence>
<dbReference type="GO" id="GO:0046872">
    <property type="term" value="F:metal ion binding"/>
    <property type="evidence" value="ECO:0007669"/>
    <property type="project" value="UniProtKB-UniRule"/>
</dbReference>
<comment type="caution">
    <text evidence="13">The sequence shown here is derived from an EMBL/GenBank/DDBJ whole genome shotgun (WGS) entry which is preliminary data.</text>
</comment>
<evidence type="ECO:0000313" key="13">
    <source>
        <dbReference type="EMBL" id="PLW67560.1"/>
    </source>
</evidence>
<dbReference type="SUPFAM" id="SSF63882">
    <property type="entry name" value="MoeA N-terminal region -like"/>
    <property type="match status" value="1"/>
</dbReference>
<dbReference type="Pfam" id="PF03453">
    <property type="entry name" value="MoeA_N"/>
    <property type="match status" value="1"/>
</dbReference>
<evidence type="ECO:0000259" key="12">
    <source>
        <dbReference type="SMART" id="SM00852"/>
    </source>
</evidence>
<keyword evidence="8 11" id="KW-0460">Magnesium</keyword>
<dbReference type="GO" id="GO:0005829">
    <property type="term" value="C:cytosol"/>
    <property type="evidence" value="ECO:0007669"/>
    <property type="project" value="TreeGrafter"/>
</dbReference>
<keyword evidence="5 11" id="KW-0500">Molybdenum</keyword>
<dbReference type="InterPro" id="IPR036688">
    <property type="entry name" value="MoeA_C_domain_IV_sf"/>
</dbReference>
<dbReference type="GO" id="GO:0006777">
    <property type="term" value="P:Mo-molybdopterin cofactor biosynthetic process"/>
    <property type="evidence" value="ECO:0007669"/>
    <property type="project" value="UniProtKB-UniRule"/>
</dbReference>
<dbReference type="EC" id="2.10.1.1" evidence="11"/>
<dbReference type="InterPro" id="IPR008284">
    <property type="entry name" value="MoCF_biosynth_CS"/>
</dbReference>
<comment type="cofactor">
    <cofactor evidence="1 11">
        <name>Mg(2+)</name>
        <dbReference type="ChEBI" id="CHEBI:18420"/>
    </cofactor>
</comment>
<dbReference type="InterPro" id="IPR036135">
    <property type="entry name" value="MoeA_linker/N_sf"/>
</dbReference>
<dbReference type="PROSITE" id="PS01079">
    <property type="entry name" value="MOCF_BIOSYNTHESIS_2"/>
    <property type="match status" value="1"/>
</dbReference>
<keyword evidence="14" id="KW-1185">Reference proteome</keyword>
<comment type="catalytic activity">
    <reaction evidence="10">
        <text>adenylyl-molybdopterin + molybdate = Mo-molybdopterin + AMP + H(+)</text>
        <dbReference type="Rhea" id="RHEA:35047"/>
        <dbReference type="ChEBI" id="CHEBI:15378"/>
        <dbReference type="ChEBI" id="CHEBI:36264"/>
        <dbReference type="ChEBI" id="CHEBI:62727"/>
        <dbReference type="ChEBI" id="CHEBI:71302"/>
        <dbReference type="ChEBI" id="CHEBI:456215"/>
        <dbReference type="EC" id="2.10.1.1"/>
    </reaction>
</comment>
<dbReference type="InterPro" id="IPR036425">
    <property type="entry name" value="MoaB/Mog-like_dom_sf"/>
</dbReference>
<name>A0A2N5WZ97_9GAMM</name>
<dbReference type="InterPro" id="IPR001453">
    <property type="entry name" value="MoaB/Mog_dom"/>
</dbReference>
<evidence type="ECO:0000256" key="10">
    <source>
        <dbReference type="ARBA" id="ARBA00047317"/>
    </source>
</evidence>
<dbReference type="InterPro" id="IPR038987">
    <property type="entry name" value="MoeA-like"/>
</dbReference>
<proteinExistence type="inferred from homology"/>
<dbReference type="Gene3D" id="3.40.980.10">
    <property type="entry name" value="MoaB/Mog-like domain"/>
    <property type="match status" value="1"/>
</dbReference>
<dbReference type="NCBIfam" id="NF045515">
    <property type="entry name" value="Glp_gephyrin"/>
    <property type="match status" value="1"/>
</dbReference>
<evidence type="ECO:0000256" key="3">
    <source>
        <dbReference type="ARBA" id="ARBA00005046"/>
    </source>
</evidence>
<evidence type="ECO:0000256" key="5">
    <source>
        <dbReference type="ARBA" id="ARBA00022505"/>
    </source>
</evidence>
<dbReference type="InterPro" id="IPR005110">
    <property type="entry name" value="MoeA_linker/N"/>
</dbReference>
<dbReference type="InterPro" id="IPR005111">
    <property type="entry name" value="MoeA_C_domain_IV"/>
</dbReference>
<dbReference type="PANTHER" id="PTHR10192">
    <property type="entry name" value="MOLYBDOPTERIN BIOSYNTHESIS PROTEIN"/>
    <property type="match status" value="1"/>
</dbReference>